<dbReference type="AlphaFoldDB" id="A0A6J1S2J8"/>
<evidence type="ECO:0000313" key="1">
    <source>
        <dbReference type="Proteomes" id="UP000504606"/>
    </source>
</evidence>
<dbReference type="InterPro" id="IPR036322">
    <property type="entry name" value="WD40_repeat_dom_sf"/>
</dbReference>
<gene>
    <name evidence="2" type="primary">LOC113204054</name>
</gene>
<dbReference type="SUPFAM" id="SSF69318">
    <property type="entry name" value="Integrin alpha N-terminal domain"/>
    <property type="match status" value="1"/>
</dbReference>
<dbReference type="InterPro" id="IPR031793">
    <property type="entry name" value="KICSTOR_ITFG2"/>
</dbReference>
<dbReference type="PANTHER" id="PTHR16317:SF1">
    <property type="entry name" value="KICSTOR COMPLEX PROTEIN ITFG2"/>
    <property type="match status" value="1"/>
</dbReference>
<dbReference type="RefSeq" id="XP_026274838.1">
    <property type="nucleotide sequence ID" value="XM_026419053.2"/>
</dbReference>
<dbReference type="PANTHER" id="PTHR16317">
    <property type="entry name" value="INTEGRIN ALPHA REPEAT DOMAIN-CONTAINING"/>
    <property type="match status" value="1"/>
</dbReference>
<name>A0A6J1S2J8_FRAOC</name>
<sequence length="460" mass="50630">MRAVCFVNRLEFEFGGNVFRSSLTLGDVDNSGEMALVAGNASGDLAVFKGDTQWQILNGLGMITAVGVGDILNCGLNAVVIVCGDGWCHIYLCPPGCARLECVHVQRIPANTKVLLLGDIDADGQQELVLGLTDRVVRSYRWCWLGEAIGKESVQSLGKTTNVASLAGRGALVCLNKWEFAHQLGAVTLNHSAGDKPSLLVAQPGGTFMKIRCYPESEKTADITDSDGSGRSNQFGETSVVYHPLCINSMRNPNVSTEILGDIETGNNNEKGSPFAVATLDGTLMLVHNDEILWSYQVDHQLFAVTKLDITGDGHDEIVVCSWDGQTYILDLEKHSVRFQLEETVSGFCSGKFTMEPNCSKPPIPVLVYATFNNKIYIYYDIHLPSMLTENFNPRLQNFMQGLNLDNLRKKLNLPEEKNKILDELLSPPLTREKVKKLTEISLYFRKAIPQQIIPLPSSD</sequence>
<dbReference type="GO" id="GO:0032006">
    <property type="term" value="P:regulation of TOR signaling"/>
    <property type="evidence" value="ECO:0007669"/>
    <property type="project" value="TreeGrafter"/>
</dbReference>
<proteinExistence type="predicted"/>
<reference evidence="2" key="1">
    <citation type="submission" date="2025-08" db="UniProtKB">
        <authorList>
            <consortium name="RefSeq"/>
        </authorList>
    </citation>
    <scope>IDENTIFICATION</scope>
    <source>
        <tissue evidence="2">Whole organism</tissue>
    </source>
</reference>
<dbReference type="KEGG" id="foc:113204054"/>
<accession>A0A6J1S2J8</accession>
<evidence type="ECO:0000313" key="2">
    <source>
        <dbReference type="RefSeq" id="XP_026274838.1"/>
    </source>
</evidence>
<dbReference type="Proteomes" id="UP000504606">
    <property type="component" value="Unplaced"/>
</dbReference>
<dbReference type="GeneID" id="113204054"/>
<dbReference type="OrthoDB" id="9996127at2759"/>
<organism evidence="1 2">
    <name type="scientific">Frankliniella occidentalis</name>
    <name type="common">Western flower thrips</name>
    <name type="synonym">Euthrips occidentalis</name>
    <dbReference type="NCBI Taxonomy" id="133901"/>
    <lineage>
        <taxon>Eukaryota</taxon>
        <taxon>Metazoa</taxon>
        <taxon>Ecdysozoa</taxon>
        <taxon>Arthropoda</taxon>
        <taxon>Hexapoda</taxon>
        <taxon>Insecta</taxon>
        <taxon>Pterygota</taxon>
        <taxon>Neoptera</taxon>
        <taxon>Paraneoptera</taxon>
        <taxon>Thysanoptera</taxon>
        <taxon>Terebrantia</taxon>
        <taxon>Thripoidea</taxon>
        <taxon>Thripidae</taxon>
        <taxon>Frankliniella</taxon>
    </lineage>
</organism>
<dbReference type="InterPro" id="IPR028994">
    <property type="entry name" value="Integrin_alpha_N"/>
</dbReference>
<protein>
    <submittedName>
        <fullName evidence="2">KICSTOR complex protein ITFG2</fullName>
    </submittedName>
</protein>
<dbReference type="SUPFAM" id="SSF50978">
    <property type="entry name" value="WD40 repeat-like"/>
    <property type="match status" value="1"/>
</dbReference>
<dbReference type="Pfam" id="PF15907">
    <property type="entry name" value="Itfg2"/>
    <property type="match status" value="1"/>
</dbReference>
<keyword evidence="1" id="KW-1185">Reference proteome</keyword>